<proteinExistence type="predicted"/>
<organism evidence="1 2">
    <name type="scientific">Enhygromyxa salina</name>
    <dbReference type="NCBI Taxonomy" id="215803"/>
    <lineage>
        <taxon>Bacteria</taxon>
        <taxon>Pseudomonadati</taxon>
        <taxon>Myxococcota</taxon>
        <taxon>Polyangia</taxon>
        <taxon>Nannocystales</taxon>
        <taxon>Nannocystaceae</taxon>
        <taxon>Enhygromyxa</taxon>
    </lineage>
</organism>
<dbReference type="EMBL" id="JMCC02000056">
    <property type="protein sequence ID" value="KIG15361.1"/>
    <property type="molecule type" value="Genomic_DNA"/>
</dbReference>
<dbReference type="Proteomes" id="UP000031599">
    <property type="component" value="Unassembled WGS sequence"/>
</dbReference>
<gene>
    <name evidence="1" type="ORF">DB30_05693</name>
</gene>
<dbReference type="AlphaFoldDB" id="A0A0C2CWE0"/>
<reference evidence="1 2" key="1">
    <citation type="submission" date="2014-12" db="EMBL/GenBank/DDBJ databases">
        <title>Genome assembly of Enhygromyxa salina DSM 15201.</title>
        <authorList>
            <person name="Sharma G."/>
            <person name="Subramanian S."/>
        </authorList>
    </citation>
    <scope>NUCLEOTIDE SEQUENCE [LARGE SCALE GENOMIC DNA]</scope>
    <source>
        <strain evidence="1 2">DSM 15201</strain>
    </source>
</reference>
<evidence type="ECO:0000313" key="2">
    <source>
        <dbReference type="Proteomes" id="UP000031599"/>
    </source>
</evidence>
<name>A0A0C2CWE0_9BACT</name>
<accession>A0A0C2CWE0</accession>
<sequence length="64" mass="7189">MPTEELEQLLRLVHRKHITPPLTPVELALVGLQHRSEELMQSLRGLDEAGARAVLIAVLAERRS</sequence>
<protein>
    <submittedName>
        <fullName evidence="1">Uncharacterized protein</fullName>
    </submittedName>
</protein>
<comment type="caution">
    <text evidence="1">The sequence shown here is derived from an EMBL/GenBank/DDBJ whole genome shotgun (WGS) entry which is preliminary data.</text>
</comment>
<evidence type="ECO:0000313" key="1">
    <source>
        <dbReference type="EMBL" id="KIG15361.1"/>
    </source>
</evidence>